<feature type="compositionally biased region" description="Polar residues" evidence="4">
    <location>
        <begin position="448"/>
        <end position="457"/>
    </location>
</feature>
<reference evidence="6" key="2">
    <citation type="submission" date="2023-05" db="EMBL/GenBank/DDBJ databases">
        <authorList>
            <person name="Schelkunov M.I."/>
        </authorList>
    </citation>
    <scope>NUCLEOTIDE SEQUENCE</scope>
    <source>
        <strain evidence="6">Hsosn_3</strain>
        <tissue evidence="6">Leaf</tissue>
    </source>
</reference>
<dbReference type="Pfam" id="PF14432">
    <property type="entry name" value="DYW_deaminase"/>
    <property type="match status" value="1"/>
</dbReference>
<keyword evidence="7" id="KW-1185">Reference proteome</keyword>
<dbReference type="NCBIfam" id="TIGR00756">
    <property type="entry name" value="PPR"/>
    <property type="match status" value="2"/>
</dbReference>
<dbReference type="PANTHER" id="PTHR47926">
    <property type="entry name" value="PENTATRICOPEPTIDE REPEAT-CONTAINING PROTEIN"/>
    <property type="match status" value="1"/>
</dbReference>
<comment type="similarity">
    <text evidence="1">Belongs to the PPR family. PCMP-H subfamily.</text>
</comment>
<dbReference type="Gene3D" id="1.25.40.10">
    <property type="entry name" value="Tetratricopeptide repeat domain"/>
    <property type="match status" value="3"/>
</dbReference>
<sequence>MSILRGTTQSSLLTISSLINNGRSSKFPNLCSLTKTLTSYASPSDDFLLPPPRPSFEPINLDKFSKDSKNSGGTGFSCLRNPNRTPKQVGDQLQRDLEVARANSLKGVIHNAILSTEVGNYLNDQQNKYFTYRKKQEQGYIYREQGYQLGQYVNKQNVPEVQPEEDGLVGLCRDGKFKEFYESLDKGVHVDPMCFSLIFEFCGESKNLEEATKVHAYFLRSRFRGDPNLLHKLIEMYLKCGNALTIDTYNTMIHSCAERRLGKEALALYEELQRASLDPNEETFLAILRAFATAEDRHTATMIFEAMEPWYGVSPSKEHVVALIHVYGKCGCIYEILEGIKKWPVEASEVAEVQKVLDYYCERQFDVWKLEFSRFSKTLTSYAAPNDEFATPLSNQSSFDHGSNGNNQFNGSGNEWNNQNYSRNEASYQRNPNEGQFGGNQNQGFSQWGPQQGQNTRGYVEAPGLSRNDNRQQSQGYPGHVPQQQGYSGHVPQQQGYQPNMNIPQPQQQGYHMNVPQPQQQGYVQRGYPQRGQHEQGYSQGIQHQPPQGYQQGMQHQPQQGYPQGVQHQPQQQQRQQQGYPQRGQQQQQQGYPPRGDGYVERVNPNEMNQGFQVQNQGQNVSNQKPVVQPKKEDELIGLCREKKVKEVIELLEEGVRADGMCFSLLFELCGNSKKLEDAKKVHDYFLRSTLRTDVDLIHKVIEMYAKCGSMVDARRVFDHMPERSQDTWHLMIRAYAVNGLGDEGLALYEEMRKLGFAPNEQTFLAVLAACAGAEAVEEGFIHFDEMKVVYGISPGIEHYLGLIQVLGYSGHVTEALEYIEKLPFEPTAEIWEALMQYARMHGDIDLEDRAEEFLISIDPSKVNPKKIPTPPPKKQSAINMLEGKNRLAEIRNPTLYKDDEKLRAAMKEQRYVPDTRYVLHDIDQEAKEQALLYHSERLAIAYGLISTPARTPLRIIKNLRVCGDCHNAIKIMSRIVGRELIVRDNKRFHHFKDGKCSCNDYW</sequence>
<evidence type="ECO:0000256" key="2">
    <source>
        <dbReference type="ARBA" id="ARBA00022737"/>
    </source>
</evidence>
<accession>A0AAD8HJK5</accession>
<evidence type="ECO:0000259" key="5">
    <source>
        <dbReference type="Pfam" id="PF14432"/>
    </source>
</evidence>
<dbReference type="EMBL" id="JAUIZM010000009">
    <property type="protein sequence ID" value="KAK1367255.1"/>
    <property type="molecule type" value="Genomic_DNA"/>
</dbReference>
<keyword evidence="2" id="KW-0677">Repeat</keyword>
<dbReference type="FunFam" id="1.25.40.10:FF:000242">
    <property type="entry name" value="Pentatricopeptide repeat-containing protein"/>
    <property type="match status" value="1"/>
</dbReference>
<feature type="region of interest" description="Disordered" evidence="4">
    <location>
        <begin position="393"/>
        <end position="603"/>
    </location>
</feature>
<feature type="compositionally biased region" description="Low complexity" evidence="4">
    <location>
        <begin position="431"/>
        <end position="447"/>
    </location>
</feature>
<feature type="compositionally biased region" description="Polar residues" evidence="4">
    <location>
        <begin position="415"/>
        <end position="430"/>
    </location>
</feature>
<feature type="repeat" description="PPR" evidence="3">
    <location>
        <begin position="245"/>
        <end position="279"/>
    </location>
</feature>
<dbReference type="Pfam" id="PF01535">
    <property type="entry name" value="PPR"/>
    <property type="match status" value="1"/>
</dbReference>
<proteinExistence type="inferred from homology"/>
<feature type="repeat" description="PPR" evidence="3">
    <location>
        <begin position="725"/>
        <end position="759"/>
    </location>
</feature>
<evidence type="ECO:0000256" key="3">
    <source>
        <dbReference type="PROSITE-ProRule" id="PRU00708"/>
    </source>
</evidence>
<feature type="domain" description="DYW" evidence="5">
    <location>
        <begin position="912"/>
        <end position="1003"/>
    </location>
</feature>
<dbReference type="InterPro" id="IPR002885">
    <property type="entry name" value="PPR_rpt"/>
</dbReference>
<dbReference type="GO" id="GO:0003723">
    <property type="term" value="F:RNA binding"/>
    <property type="evidence" value="ECO:0007669"/>
    <property type="project" value="InterPro"/>
</dbReference>
<reference evidence="6" key="1">
    <citation type="submission" date="2023-02" db="EMBL/GenBank/DDBJ databases">
        <title>Genome of toxic invasive species Heracleum sosnowskyi carries increased number of genes despite the absence of recent whole-genome duplications.</title>
        <authorList>
            <person name="Schelkunov M."/>
            <person name="Shtratnikova V."/>
            <person name="Makarenko M."/>
            <person name="Klepikova A."/>
            <person name="Omelchenko D."/>
            <person name="Novikova G."/>
            <person name="Obukhova E."/>
            <person name="Bogdanov V."/>
            <person name="Penin A."/>
            <person name="Logacheva M."/>
        </authorList>
    </citation>
    <scope>NUCLEOTIDE SEQUENCE</scope>
    <source>
        <strain evidence="6">Hsosn_3</strain>
        <tissue evidence="6">Leaf</tissue>
    </source>
</reference>
<gene>
    <name evidence="6" type="ORF">POM88_042816</name>
</gene>
<dbReference type="InterPro" id="IPR011990">
    <property type="entry name" value="TPR-like_helical_dom_sf"/>
</dbReference>
<dbReference type="GO" id="GO:0009451">
    <property type="term" value="P:RNA modification"/>
    <property type="evidence" value="ECO:0007669"/>
    <property type="project" value="InterPro"/>
</dbReference>
<evidence type="ECO:0000313" key="7">
    <source>
        <dbReference type="Proteomes" id="UP001237642"/>
    </source>
</evidence>
<feature type="region of interest" description="Disordered" evidence="4">
    <location>
        <begin position="60"/>
        <end position="91"/>
    </location>
</feature>
<dbReference type="InterPro" id="IPR046960">
    <property type="entry name" value="PPR_At4g14850-like_plant"/>
</dbReference>
<name>A0AAD8HJK5_9APIA</name>
<comment type="caution">
    <text evidence="6">The sequence shown here is derived from an EMBL/GenBank/DDBJ whole genome shotgun (WGS) entry which is preliminary data.</text>
</comment>
<protein>
    <submittedName>
        <fullName evidence="6">Pentatricopeptide repeat-containing protein</fullName>
    </submittedName>
</protein>
<organism evidence="6 7">
    <name type="scientific">Heracleum sosnowskyi</name>
    <dbReference type="NCBI Taxonomy" id="360622"/>
    <lineage>
        <taxon>Eukaryota</taxon>
        <taxon>Viridiplantae</taxon>
        <taxon>Streptophyta</taxon>
        <taxon>Embryophyta</taxon>
        <taxon>Tracheophyta</taxon>
        <taxon>Spermatophyta</taxon>
        <taxon>Magnoliopsida</taxon>
        <taxon>eudicotyledons</taxon>
        <taxon>Gunneridae</taxon>
        <taxon>Pentapetalae</taxon>
        <taxon>asterids</taxon>
        <taxon>campanulids</taxon>
        <taxon>Apiales</taxon>
        <taxon>Apiaceae</taxon>
        <taxon>Apioideae</taxon>
        <taxon>apioid superclade</taxon>
        <taxon>Tordylieae</taxon>
        <taxon>Tordyliinae</taxon>
        <taxon>Heracleum</taxon>
    </lineage>
</organism>
<feature type="compositionally biased region" description="Polar residues" evidence="4">
    <location>
        <begin position="471"/>
        <end position="497"/>
    </location>
</feature>
<dbReference type="PANTHER" id="PTHR47926:SF353">
    <property type="entry name" value="DYW DOMAIN-CONTAINING PROTEIN"/>
    <property type="match status" value="1"/>
</dbReference>
<feature type="compositionally biased region" description="Low complexity" evidence="4">
    <location>
        <begin position="402"/>
        <end position="414"/>
    </location>
</feature>
<dbReference type="GO" id="GO:0008270">
    <property type="term" value="F:zinc ion binding"/>
    <property type="evidence" value="ECO:0007669"/>
    <property type="project" value="InterPro"/>
</dbReference>
<feature type="compositionally biased region" description="Low complexity" evidence="4">
    <location>
        <begin position="498"/>
        <end position="509"/>
    </location>
</feature>
<feature type="compositionally biased region" description="Low complexity" evidence="4">
    <location>
        <begin position="540"/>
        <end position="596"/>
    </location>
</feature>
<dbReference type="AlphaFoldDB" id="A0AAD8HJK5"/>
<evidence type="ECO:0000256" key="4">
    <source>
        <dbReference type="SAM" id="MobiDB-lite"/>
    </source>
</evidence>
<dbReference type="Proteomes" id="UP001237642">
    <property type="component" value="Unassembled WGS sequence"/>
</dbReference>
<dbReference type="InterPro" id="IPR032867">
    <property type="entry name" value="DYW_dom"/>
</dbReference>
<evidence type="ECO:0000313" key="6">
    <source>
        <dbReference type="EMBL" id="KAK1367255.1"/>
    </source>
</evidence>
<dbReference type="PROSITE" id="PS51375">
    <property type="entry name" value="PPR"/>
    <property type="match status" value="2"/>
</dbReference>
<dbReference type="Pfam" id="PF13041">
    <property type="entry name" value="PPR_2"/>
    <property type="match status" value="2"/>
</dbReference>
<evidence type="ECO:0000256" key="1">
    <source>
        <dbReference type="ARBA" id="ARBA00006643"/>
    </source>
</evidence>